<dbReference type="EMBL" id="JAAWWP010000029">
    <property type="protein sequence ID" value="NKI45235.1"/>
    <property type="molecule type" value="Genomic_DNA"/>
</dbReference>
<dbReference type="Gene3D" id="3.10.450.50">
    <property type="match status" value="1"/>
</dbReference>
<dbReference type="SUPFAM" id="SSF54427">
    <property type="entry name" value="NTF2-like"/>
    <property type="match status" value="1"/>
</dbReference>
<keyword evidence="2" id="KW-0045">Antibiotic biosynthesis</keyword>
<comment type="caution">
    <text evidence="3">The sequence shown here is derived from an EMBL/GenBank/DDBJ whole genome shotgun (WGS) entry which is preliminary data.</text>
</comment>
<dbReference type="InterPro" id="IPR004964">
    <property type="entry name" value="PhzA_PhzB"/>
</dbReference>
<evidence type="ECO:0000313" key="3">
    <source>
        <dbReference type="EMBL" id="NKI45235.1"/>
    </source>
</evidence>
<reference evidence="3 4" key="1">
    <citation type="submission" date="2020-04" db="EMBL/GenBank/DDBJ databases">
        <title>Phylogenetic Diversity and Antibacterial Activity against Ralstonia solanacearum of Endophytic Actinomycete Isolated from Moss.</title>
        <authorList>
            <person name="Zhuang X."/>
        </authorList>
    </citation>
    <scope>NUCLEOTIDE SEQUENCE [LARGE SCALE GENOMIC DNA]</scope>
    <source>
        <strain evidence="3 4">LD120</strain>
    </source>
</reference>
<proteinExistence type="inferred from homology"/>
<name>A0ABX1HD56_9ACTN</name>
<comment type="similarity">
    <text evidence="1">Belongs to the PhzA/PhzB family.</text>
</comment>
<keyword evidence="4" id="KW-1185">Reference proteome</keyword>
<protein>
    <submittedName>
        <fullName evidence="3">Phenazine biosynthesis protein</fullName>
    </submittedName>
</protein>
<sequence>MVGVFEGDGEGDVELRRRQRAVVEDYLSRQGEGRLDRYLLFTEEGSAGLYTADTRKPVVSRGHAVLKAHGEWSLKMFPDWVWYNIEVFETQDPNRFWVECDGKGKICYPGYPEGYYENHFLHAFRLRDGLIEEQREFMNPFNQLYALGIDIPVINRGKIPTS</sequence>
<organism evidence="3 4">
    <name type="scientific">Streptomyces physcomitrii</name>
    <dbReference type="NCBI Taxonomy" id="2724184"/>
    <lineage>
        <taxon>Bacteria</taxon>
        <taxon>Bacillati</taxon>
        <taxon>Actinomycetota</taxon>
        <taxon>Actinomycetes</taxon>
        <taxon>Kitasatosporales</taxon>
        <taxon>Streptomycetaceae</taxon>
        <taxon>Streptomyces</taxon>
    </lineage>
</organism>
<evidence type="ECO:0000256" key="1">
    <source>
        <dbReference type="ARBA" id="ARBA00009377"/>
    </source>
</evidence>
<accession>A0ABX1HD56</accession>
<dbReference type="Proteomes" id="UP000772196">
    <property type="component" value="Unassembled WGS sequence"/>
</dbReference>
<dbReference type="Pfam" id="PF03284">
    <property type="entry name" value="PHZA_PHZB"/>
    <property type="match status" value="1"/>
</dbReference>
<dbReference type="InterPro" id="IPR032710">
    <property type="entry name" value="NTF2-like_dom_sf"/>
</dbReference>
<gene>
    <name evidence="3" type="ORF">HFV08_29140</name>
</gene>
<evidence type="ECO:0000256" key="2">
    <source>
        <dbReference type="ARBA" id="ARBA00023194"/>
    </source>
</evidence>
<evidence type="ECO:0000313" key="4">
    <source>
        <dbReference type="Proteomes" id="UP000772196"/>
    </source>
</evidence>